<keyword evidence="4" id="KW-0997">Cell inner membrane</keyword>
<organism evidence="9 10">
    <name type="scientific">Trichomonas vaginalis (strain ATCC PRA-98 / G3)</name>
    <dbReference type="NCBI Taxonomy" id="412133"/>
    <lineage>
        <taxon>Eukaryota</taxon>
        <taxon>Metamonada</taxon>
        <taxon>Parabasalia</taxon>
        <taxon>Trichomonadida</taxon>
        <taxon>Trichomonadidae</taxon>
        <taxon>Trichomonas</taxon>
    </lineage>
</organism>
<feature type="transmembrane region" description="Helical" evidence="8">
    <location>
        <begin position="250"/>
        <end position="276"/>
    </location>
</feature>
<evidence type="ECO:0000256" key="6">
    <source>
        <dbReference type="ARBA" id="ARBA00022989"/>
    </source>
</evidence>
<evidence type="ECO:0000256" key="3">
    <source>
        <dbReference type="ARBA" id="ARBA00022475"/>
    </source>
</evidence>
<dbReference type="PANTHER" id="PTHR30574">
    <property type="entry name" value="INNER MEMBRANE PROTEIN YEDE"/>
    <property type="match status" value="1"/>
</dbReference>
<dbReference type="STRING" id="5722.A2EA42"/>
<feature type="transmembrane region" description="Helical" evidence="8">
    <location>
        <begin position="340"/>
        <end position="359"/>
    </location>
</feature>
<feature type="transmembrane region" description="Helical" evidence="8">
    <location>
        <begin position="30"/>
        <end position="50"/>
    </location>
</feature>
<keyword evidence="5 8" id="KW-0812">Transmembrane</keyword>
<comment type="subcellular location">
    <subcellularLocation>
        <location evidence="1">Cell inner membrane</location>
        <topology evidence="1">Multi-pass membrane protein</topology>
    </subcellularLocation>
</comment>
<dbReference type="SMR" id="A2EA42"/>
<dbReference type="PANTHER" id="PTHR30574:SF1">
    <property type="entry name" value="SULPHUR TRANSPORT DOMAIN-CONTAINING PROTEIN"/>
    <property type="match status" value="1"/>
</dbReference>
<dbReference type="KEGG" id="tva:4768422"/>
<keyword evidence="6 8" id="KW-1133">Transmembrane helix</keyword>
<evidence type="ECO:0000256" key="4">
    <source>
        <dbReference type="ARBA" id="ARBA00022519"/>
    </source>
</evidence>
<dbReference type="eggNOG" id="ENOG502SGEK">
    <property type="taxonomic scope" value="Eukaryota"/>
</dbReference>
<reference evidence="9" key="1">
    <citation type="submission" date="2006-10" db="EMBL/GenBank/DDBJ databases">
        <authorList>
            <person name="Amadeo P."/>
            <person name="Zhao Q."/>
            <person name="Wortman J."/>
            <person name="Fraser-Liggett C."/>
            <person name="Carlton J."/>
        </authorList>
    </citation>
    <scope>NUCLEOTIDE SEQUENCE</scope>
    <source>
        <strain evidence="9">G3</strain>
    </source>
</reference>
<evidence type="ECO:0000256" key="2">
    <source>
        <dbReference type="ARBA" id="ARBA00022448"/>
    </source>
</evidence>
<keyword evidence="10" id="KW-1185">Reference proteome</keyword>
<dbReference type="GO" id="GO:0005886">
    <property type="term" value="C:plasma membrane"/>
    <property type="evidence" value="ECO:0000318"/>
    <property type="project" value="GO_Central"/>
</dbReference>
<feature type="transmembrane region" description="Helical" evidence="8">
    <location>
        <begin position="143"/>
        <end position="162"/>
    </location>
</feature>
<dbReference type="InParanoid" id="A2EA42"/>
<feature type="transmembrane region" description="Helical" evidence="8">
    <location>
        <begin position="379"/>
        <end position="400"/>
    </location>
</feature>
<evidence type="ECO:0000256" key="5">
    <source>
        <dbReference type="ARBA" id="ARBA00022692"/>
    </source>
</evidence>
<reference evidence="9" key="2">
    <citation type="journal article" date="2007" name="Science">
        <title>Draft genome sequence of the sexually transmitted pathogen Trichomonas vaginalis.</title>
        <authorList>
            <person name="Carlton J.M."/>
            <person name="Hirt R.P."/>
            <person name="Silva J.C."/>
            <person name="Delcher A.L."/>
            <person name="Schatz M."/>
            <person name="Zhao Q."/>
            <person name="Wortman J.R."/>
            <person name="Bidwell S.L."/>
            <person name="Alsmark U.C.M."/>
            <person name="Besteiro S."/>
            <person name="Sicheritz-Ponten T."/>
            <person name="Noel C.J."/>
            <person name="Dacks J.B."/>
            <person name="Foster P.G."/>
            <person name="Simillion C."/>
            <person name="Van de Peer Y."/>
            <person name="Miranda-Saavedra D."/>
            <person name="Barton G.J."/>
            <person name="Westrop G.D."/>
            <person name="Mueller S."/>
            <person name="Dessi D."/>
            <person name="Fiori P.L."/>
            <person name="Ren Q."/>
            <person name="Paulsen I."/>
            <person name="Zhang H."/>
            <person name="Bastida-Corcuera F.D."/>
            <person name="Simoes-Barbosa A."/>
            <person name="Brown M.T."/>
            <person name="Hayes R.D."/>
            <person name="Mukherjee M."/>
            <person name="Okumura C.Y."/>
            <person name="Schneider R."/>
            <person name="Smith A.J."/>
            <person name="Vanacova S."/>
            <person name="Villalvazo M."/>
            <person name="Haas B.J."/>
            <person name="Pertea M."/>
            <person name="Feldblyum T.V."/>
            <person name="Utterback T.R."/>
            <person name="Shu C.L."/>
            <person name="Osoegawa K."/>
            <person name="de Jong P.J."/>
            <person name="Hrdy I."/>
            <person name="Horvathova L."/>
            <person name="Zubacova Z."/>
            <person name="Dolezal P."/>
            <person name="Malik S.B."/>
            <person name="Logsdon J.M. Jr."/>
            <person name="Henze K."/>
            <person name="Gupta A."/>
            <person name="Wang C.C."/>
            <person name="Dunne R.L."/>
            <person name="Upcroft J.A."/>
            <person name="Upcroft P."/>
            <person name="White O."/>
            <person name="Salzberg S.L."/>
            <person name="Tang P."/>
            <person name="Chiu C.-H."/>
            <person name="Lee Y.-S."/>
            <person name="Embley T.M."/>
            <person name="Coombs G.H."/>
            <person name="Mottram J.C."/>
            <person name="Tachezy J."/>
            <person name="Fraser-Liggett C.M."/>
            <person name="Johnson P.J."/>
        </authorList>
    </citation>
    <scope>NUCLEOTIDE SEQUENCE [LARGE SCALE GENOMIC DNA]</scope>
    <source>
        <strain evidence="9">G3</strain>
    </source>
</reference>
<accession>A2EA42</accession>
<proteinExistence type="predicted"/>
<evidence type="ECO:0000256" key="7">
    <source>
        <dbReference type="ARBA" id="ARBA00023136"/>
    </source>
</evidence>
<feature type="transmembrane region" description="Helical" evidence="8">
    <location>
        <begin position="182"/>
        <end position="203"/>
    </location>
</feature>
<evidence type="ECO:0000313" key="10">
    <source>
        <dbReference type="Proteomes" id="UP000001542"/>
    </source>
</evidence>
<dbReference type="OrthoDB" id="10265325at2759"/>
<feature type="transmembrane region" description="Helical" evidence="8">
    <location>
        <begin position="5"/>
        <end position="24"/>
    </location>
</feature>
<evidence type="ECO:0000256" key="8">
    <source>
        <dbReference type="SAM" id="Phobius"/>
    </source>
</evidence>
<sequence length="405" mass="45544">MIRKVWLLCFAGVVYIAFTISVFLCADNWKFGFICLISGVYGYCCHFGQLNFAKGFEDLTIDFEFQTFRDILVMLFVGSACCWIVNAIPGLHPLFNYTPNAEFHRTKEPIGICLVIASFTFGIGMQLGSGCASGTFLGIGKGLLKAWVVFPFFVMGSTFAASTPMYEWWSNLPKFHEPTVIGYGYTLLILGVTWILTFIPDYIRKRNREKILESPIGITPLITINESQDTLSHVESEWDEPPKAWYFYEIYAVICGICLALFYLCTGSMIGITIIFSQIGGSILKLCGVHVENWPFYKDYPLPNNFYNHPIFVSDIYLTISAFVAAQIKGDFGRHQKKGWIEYVKAVFGGFLMGIGERMTKGCNIGALTSGVTSSSVHGFIWLLFALFGSGLTCHITRFIRKRFC</sequence>
<evidence type="ECO:0000313" key="9">
    <source>
        <dbReference type="EMBL" id="EAY10488.1"/>
    </source>
</evidence>
<gene>
    <name evidence="9" type="ORF">TVAG_483990</name>
</gene>
<dbReference type="Pfam" id="PF04143">
    <property type="entry name" value="Sulf_transp"/>
    <property type="match status" value="1"/>
</dbReference>
<protein>
    <submittedName>
        <fullName evidence="9">YeeE/YedE family protein</fullName>
    </submittedName>
</protein>
<dbReference type="RefSeq" id="XP_001322711.1">
    <property type="nucleotide sequence ID" value="XM_001322676.1"/>
</dbReference>
<feature type="transmembrane region" description="Helical" evidence="8">
    <location>
        <begin position="109"/>
        <end position="131"/>
    </location>
</feature>
<feature type="transmembrane region" description="Helical" evidence="8">
    <location>
        <begin position="306"/>
        <end position="328"/>
    </location>
</feature>
<dbReference type="Proteomes" id="UP000001542">
    <property type="component" value="Unassembled WGS sequence"/>
</dbReference>
<dbReference type="VEuPathDB" id="TrichDB:TVAG_483990"/>
<dbReference type="AlphaFoldDB" id="A2EA42"/>
<evidence type="ECO:0000256" key="1">
    <source>
        <dbReference type="ARBA" id="ARBA00004429"/>
    </source>
</evidence>
<name>A2EA42_TRIV3</name>
<dbReference type="InterPro" id="IPR007272">
    <property type="entry name" value="Sulf_transp_TsuA/YedE"/>
</dbReference>
<feature type="transmembrane region" description="Helical" evidence="8">
    <location>
        <begin position="71"/>
        <end position="89"/>
    </location>
</feature>
<dbReference type="VEuPathDB" id="TrichDB:TVAGG3_0980850"/>
<keyword evidence="2" id="KW-0813">Transport</keyword>
<keyword evidence="3" id="KW-1003">Cell membrane</keyword>
<dbReference type="EMBL" id="DS113337">
    <property type="protein sequence ID" value="EAY10488.1"/>
    <property type="molecule type" value="Genomic_DNA"/>
</dbReference>
<keyword evidence="7 8" id="KW-0472">Membrane</keyword>